<dbReference type="Proteomes" id="UP000198656">
    <property type="component" value="Unassembled WGS sequence"/>
</dbReference>
<dbReference type="NCBIfam" id="TIGR02839">
    <property type="entry name" value="spore_V_AE"/>
    <property type="match status" value="1"/>
</dbReference>
<organism evidence="2 3">
    <name type="scientific">Desulfosporosinus hippei DSM 8344</name>
    <dbReference type="NCBI Taxonomy" id="1121419"/>
    <lineage>
        <taxon>Bacteria</taxon>
        <taxon>Bacillati</taxon>
        <taxon>Bacillota</taxon>
        <taxon>Clostridia</taxon>
        <taxon>Eubacteriales</taxon>
        <taxon>Desulfitobacteriaceae</taxon>
        <taxon>Desulfosporosinus</taxon>
    </lineage>
</organism>
<dbReference type="AlphaFoldDB" id="A0A1G7ZFA5"/>
<protein>
    <submittedName>
        <fullName evidence="2">Stage V sporulation protein AE</fullName>
    </submittedName>
</protein>
<keyword evidence="1" id="KW-0472">Membrane</keyword>
<feature type="transmembrane region" description="Helical" evidence="1">
    <location>
        <begin position="6"/>
        <end position="23"/>
    </location>
</feature>
<name>A0A1G7ZFA5_9FIRM</name>
<dbReference type="PANTHER" id="PTHR38450">
    <property type="entry name" value="STAGE V SPORULATION PROTEIN AC-RELATED"/>
    <property type="match status" value="1"/>
</dbReference>
<keyword evidence="1" id="KW-1133">Transmembrane helix</keyword>
<feature type="transmembrane region" description="Helical" evidence="1">
    <location>
        <begin position="35"/>
        <end position="52"/>
    </location>
</feature>
<evidence type="ECO:0000313" key="3">
    <source>
        <dbReference type="Proteomes" id="UP000198656"/>
    </source>
</evidence>
<dbReference type="Pfam" id="PF03862">
    <property type="entry name" value="SpoVAC_SpoVAEB"/>
    <property type="match status" value="1"/>
</dbReference>
<sequence>MFDMIIPAFLVGGTICVIGQLLMDLTKPSFTPAHVLVSFVSGGAILGALGLYEPLMKIGGAGASIPLSGFGYSLAKGAMEAVEKRGIMGAFSGGVEATAVGIAAAVFFGYLMSVTFKPKG</sequence>
<dbReference type="InterPro" id="IPR005562">
    <property type="entry name" value="SpoVA"/>
</dbReference>
<reference evidence="3" key="1">
    <citation type="submission" date="2016-10" db="EMBL/GenBank/DDBJ databases">
        <authorList>
            <person name="Varghese N."/>
            <person name="Submissions S."/>
        </authorList>
    </citation>
    <scope>NUCLEOTIDE SEQUENCE [LARGE SCALE GENOMIC DNA]</scope>
    <source>
        <strain evidence="3">DSM 8344</strain>
    </source>
</reference>
<dbReference type="InterPro" id="IPR014204">
    <property type="entry name" value="Spore_V_AE"/>
</dbReference>
<feature type="transmembrane region" description="Helical" evidence="1">
    <location>
        <begin position="87"/>
        <end position="111"/>
    </location>
</feature>
<dbReference type="EMBL" id="FNCP01000009">
    <property type="protein sequence ID" value="SDH07432.1"/>
    <property type="molecule type" value="Genomic_DNA"/>
</dbReference>
<dbReference type="OrthoDB" id="9797988at2"/>
<dbReference type="STRING" id="1121419.SAMN05443529_10998"/>
<accession>A0A1G7ZFA5</accession>
<keyword evidence="3" id="KW-1185">Reference proteome</keyword>
<proteinExistence type="predicted"/>
<keyword evidence="1" id="KW-0812">Transmembrane</keyword>
<gene>
    <name evidence="2" type="ORF">SAMN05443529_10998</name>
</gene>
<evidence type="ECO:0000256" key="1">
    <source>
        <dbReference type="SAM" id="Phobius"/>
    </source>
</evidence>
<evidence type="ECO:0000313" key="2">
    <source>
        <dbReference type="EMBL" id="SDH07432.1"/>
    </source>
</evidence>
<dbReference type="RefSeq" id="WP_092332780.1">
    <property type="nucleotide sequence ID" value="NZ_FNCP01000009.1"/>
</dbReference>
<dbReference type="PANTHER" id="PTHR38450:SF2">
    <property type="entry name" value="STAGE V SPORULATION PROTEIN AEB"/>
    <property type="match status" value="1"/>
</dbReference>